<comment type="similarity">
    <text evidence="1">Belongs to the 'GDSL' lipolytic enzyme family.</text>
</comment>
<feature type="signal peptide" evidence="3">
    <location>
        <begin position="1"/>
        <end position="26"/>
    </location>
</feature>
<dbReference type="Pfam" id="PF00657">
    <property type="entry name" value="Lipase_GDSL"/>
    <property type="match status" value="1"/>
</dbReference>
<evidence type="ECO:0000313" key="4">
    <source>
        <dbReference type="EMBL" id="KAK9923831.1"/>
    </source>
</evidence>
<dbReference type="CDD" id="cd01837">
    <property type="entry name" value="SGNH_plant_lipase_like"/>
    <property type="match status" value="1"/>
</dbReference>
<gene>
    <name evidence="4" type="ORF">M0R45_032231</name>
</gene>
<evidence type="ECO:0000313" key="5">
    <source>
        <dbReference type="Proteomes" id="UP001457282"/>
    </source>
</evidence>
<reference evidence="4 5" key="1">
    <citation type="journal article" date="2023" name="G3 (Bethesda)">
        <title>A chromosome-length genome assembly and annotation of blackberry (Rubus argutus, cv. 'Hillquist').</title>
        <authorList>
            <person name="Bruna T."/>
            <person name="Aryal R."/>
            <person name="Dudchenko O."/>
            <person name="Sargent D.J."/>
            <person name="Mead D."/>
            <person name="Buti M."/>
            <person name="Cavallini A."/>
            <person name="Hytonen T."/>
            <person name="Andres J."/>
            <person name="Pham M."/>
            <person name="Weisz D."/>
            <person name="Mascagni F."/>
            <person name="Usai G."/>
            <person name="Natali L."/>
            <person name="Bassil N."/>
            <person name="Fernandez G.E."/>
            <person name="Lomsadze A."/>
            <person name="Armour M."/>
            <person name="Olukolu B."/>
            <person name="Poorten T."/>
            <person name="Britton C."/>
            <person name="Davik J."/>
            <person name="Ashrafi H."/>
            <person name="Aiden E.L."/>
            <person name="Borodovsky M."/>
            <person name="Worthington M."/>
        </authorList>
    </citation>
    <scope>NUCLEOTIDE SEQUENCE [LARGE SCALE GENOMIC DNA]</scope>
    <source>
        <strain evidence="4">PI 553951</strain>
    </source>
</reference>
<dbReference type="Gene3D" id="3.40.50.1110">
    <property type="entry name" value="SGNH hydrolase"/>
    <property type="match status" value="1"/>
</dbReference>
<evidence type="ECO:0000256" key="3">
    <source>
        <dbReference type="SAM" id="SignalP"/>
    </source>
</evidence>
<protein>
    <submittedName>
        <fullName evidence="4">Uncharacterized protein</fullName>
    </submittedName>
</protein>
<dbReference type="InterPro" id="IPR044552">
    <property type="entry name" value="GLIP1-5/GLL25"/>
</dbReference>
<feature type="chain" id="PRO_5043463833" evidence="3">
    <location>
        <begin position="27"/>
        <end position="338"/>
    </location>
</feature>
<proteinExistence type="inferred from homology"/>
<comment type="caution">
    <text evidence="4">The sequence shown here is derived from an EMBL/GenBank/DDBJ whole genome shotgun (WGS) entry which is preliminary data.</text>
</comment>
<dbReference type="SUPFAM" id="SSF52266">
    <property type="entry name" value="SGNH hydrolase"/>
    <property type="match status" value="1"/>
</dbReference>
<name>A0AAW1WJ40_RUBAR</name>
<dbReference type="InterPro" id="IPR036514">
    <property type="entry name" value="SGNH_hydro_sf"/>
</dbReference>
<organism evidence="4 5">
    <name type="scientific">Rubus argutus</name>
    <name type="common">Southern blackberry</name>
    <dbReference type="NCBI Taxonomy" id="59490"/>
    <lineage>
        <taxon>Eukaryota</taxon>
        <taxon>Viridiplantae</taxon>
        <taxon>Streptophyta</taxon>
        <taxon>Embryophyta</taxon>
        <taxon>Tracheophyta</taxon>
        <taxon>Spermatophyta</taxon>
        <taxon>Magnoliopsida</taxon>
        <taxon>eudicotyledons</taxon>
        <taxon>Gunneridae</taxon>
        <taxon>Pentapetalae</taxon>
        <taxon>rosids</taxon>
        <taxon>fabids</taxon>
        <taxon>Rosales</taxon>
        <taxon>Rosaceae</taxon>
        <taxon>Rosoideae</taxon>
        <taxon>Rosoideae incertae sedis</taxon>
        <taxon>Rubus</taxon>
    </lineage>
</organism>
<dbReference type="PANTHER" id="PTHR45966">
    <property type="entry name" value="GDSL-LIKE LIPASE/ACYLHYDROLASE"/>
    <property type="match status" value="1"/>
</dbReference>
<keyword evidence="5" id="KW-1185">Reference proteome</keyword>
<evidence type="ECO:0000256" key="1">
    <source>
        <dbReference type="ARBA" id="ARBA00008668"/>
    </source>
</evidence>
<evidence type="ECO:0000256" key="2">
    <source>
        <dbReference type="ARBA" id="ARBA00022729"/>
    </source>
</evidence>
<dbReference type="InterPro" id="IPR035669">
    <property type="entry name" value="SGNH_plant_lipase-like"/>
</dbReference>
<dbReference type="InterPro" id="IPR001087">
    <property type="entry name" value="GDSL"/>
</dbReference>
<accession>A0AAW1WJ40</accession>
<sequence length="338" mass="37597">MATFSRFPILVLAFCATLLIQSGCNGLSELKKTCGLFIFGDSLLMVSNGRLIPDIIAEYANLPMIPPYLQRGFDNYTYGVNFASAGAGALAETFQGFVLNLDMQLGFFKNVEKQLRHRLGKTEARTLLSEAVYLISIGSNDYTAPFITNSSLFKSHSHEEYVGMVTGNLTYVIKEIYKKGGRKFGFASMEPLGCLPGMRTLQPGNTSTCQEEANALSKLHNRVFAKVLQKLKGKLQGFTYSNPNFYSYLNEMINNPSKHGFKEGKTACCGSGPYRGTMSCGGKRGVTEYQLCDNVTDYVFFDSGHATERVYQQVSKMWWSHTPDVTARCINLKELFEV</sequence>
<dbReference type="Proteomes" id="UP001457282">
    <property type="component" value="Unassembled WGS sequence"/>
</dbReference>
<dbReference type="AlphaFoldDB" id="A0AAW1WJ40"/>
<keyword evidence="2 3" id="KW-0732">Signal</keyword>
<dbReference type="GO" id="GO:0016298">
    <property type="term" value="F:lipase activity"/>
    <property type="evidence" value="ECO:0007669"/>
    <property type="project" value="TreeGrafter"/>
</dbReference>
<dbReference type="PANTHER" id="PTHR45966:SF1">
    <property type="entry name" value="GDSL ESTERASE_LIPASE 1-RELATED"/>
    <property type="match status" value="1"/>
</dbReference>
<dbReference type="EMBL" id="JBEDUW010000006">
    <property type="protein sequence ID" value="KAK9923831.1"/>
    <property type="molecule type" value="Genomic_DNA"/>
</dbReference>